<dbReference type="InterPro" id="IPR043129">
    <property type="entry name" value="ATPase_NBD"/>
</dbReference>
<feature type="compositionally biased region" description="Acidic residues" evidence="4">
    <location>
        <begin position="240"/>
        <end position="253"/>
    </location>
</feature>
<feature type="compositionally biased region" description="Basic and acidic residues" evidence="4">
    <location>
        <begin position="145"/>
        <end position="155"/>
    </location>
</feature>
<evidence type="ECO:0000256" key="4">
    <source>
        <dbReference type="SAM" id="MobiDB-lite"/>
    </source>
</evidence>
<organism evidence="5 6">
    <name type="scientific">Pythium insidiosum</name>
    <name type="common">Pythiosis disease agent</name>
    <dbReference type="NCBI Taxonomy" id="114742"/>
    <lineage>
        <taxon>Eukaryota</taxon>
        <taxon>Sar</taxon>
        <taxon>Stramenopiles</taxon>
        <taxon>Oomycota</taxon>
        <taxon>Peronosporomycetes</taxon>
        <taxon>Pythiales</taxon>
        <taxon>Pythiaceae</taxon>
        <taxon>Pythium</taxon>
    </lineage>
</organism>
<dbReference type="EMBL" id="JAKCXM010000297">
    <property type="protein sequence ID" value="KAJ0396386.1"/>
    <property type="molecule type" value="Genomic_DNA"/>
</dbReference>
<feature type="region of interest" description="Disordered" evidence="4">
    <location>
        <begin position="361"/>
        <end position="388"/>
    </location>
</feature>
<keyword evidence="2" id="KW-0547">Nucleotide-binding</keyword>
<dbReference type="Proteomes" id="UP001209570">
    <property type="component" value="Unassembled WGS sequence"/>
</dbReference>
<dbReference type="SUPFAM" id="SSF53067">
    <property type="entry name" value="Actin-like ATPase domain"/>
    <property type="match status" value="2"/>
</dbReference>
<dbReference type="PRINTS" id="PR00301">
    <property type="entry name" value="HEATSHOCK70"/>
</dbReference>
<feature type="compositionally biased region" description="Acidic residues" evidence="4">
    <location>
        <begin position="367"/>
        <end position="376"/>
    </location>
</feature>
<dbReference type="GO" id="GO:0005524">
    <property type="term" value="F:ATP binding"/>
    <property type="evidence" value="ECO:0007669"/>
    <property type="project" value="UniProtKB-KW"/>
</dbReference>
<comment type="caution">
    <text evidence="5">The sequence shown here is derived from an EMBL/GenBank/DDBJ whole genome shotgun (WGS) entry which is preliminary data.</text>
</comment>
<dbReference type="InterPro" id="IPR029488">
    <property type="entry name" value="Hmw/CFAP97"/>
</dbReference>
<reference evidence="5" key="1">
    <citation type="submission" date="2021-12" db="EMBL/GenBank/DDBJ databases">
        <title>Prjna785345.</title>
        <authorList>
            <person name="Rujirawat T."/>
            <person name="Krajaejun T."/>
        </authorList>
    </citation>
    <scope>NUCLEOTIDE SEQUENCE</scope>
    <source>
        <strain evidence="5">Pi057C3</strain>
    </source>
</reference>
<evidence type="ECO:0000256" key="1">
    <source>
        <dbReference type="ARBA" id="ARBA00008315"/>
    </source>
</evidence>
<dbReference type="AlphaFoldDB" id="A0AAD5LDY5"/>
<keyword evidence="3" id="KW-0067">ATP-binding</keyword>
<accession>A0AAD5LDY5</accession>
<dbReference type="PANTHER" id="PTHR19375">
    <property type="entry name" value="HEAT SHOCK PROTEIN 70KDA"/>
    <property type="match status" value="1"/>
</dbReference>
<feature type="region of interest" description="Disordered" evidence="4">
    <location>
        <begin position="237"/>
        <end position="262"/>
    </location>
</feature>
<gene>
    <name evidence="5" type="ORF">P43SY_004143</name>
</gene>
<proteinExistence type="inferred from homology"/>
<keyword evidence="6" id="KW-1185">Reference proteome</keyword>
<dbReference type="GO" id="GO:0140662">
    <property type="term" value="F:ATP-dependent protein folding chaperone"/>
    <property type="evidence" value="ECO:0007669"/>
    <property type="project" value="InterPro"/>
</dbReference>
<sequence length="804" mass="88086">MPSPAKRPLSFIAEYRFGDDNLLTAAHFEEVRLKNEERLRKTESVLKFRALSLAGESSKKSREKVHNAKRLQQEQGTSCSGQWHANAQRQLTQSAVDRQEEIDQHNLVLLHRLERIHDHVPKQFDVSHLSDVVRNAPRASNASQRRREQEKIASENKRLKRRLEGTKGTFDRKQLAADAERHRYFSDQISKITRRRKVQQSCQQLSDAAALKNTAAASVSPESFYVFQHGKVAARMEQGNNDDDEEEDEDEDPSVAPPRRAMAAPLRLPPVVAASSGKYRVVSTATPSLSPALRSSSKVVNASELLRRGPTALPSTAQGVVSHRHFHATKQQPVWVAVGLGFAGLYLGTRYVLRAQERVRRRREGLPEDDSDDEDEHEHAGAAGRGNGRARHRVIDQLLGLDVGTSHLRLATASALSVSSPARVLESAEGLRAIPAAVAVENDGVLVGALAKSLQGRKPGNTALATRLLLGRSASQWNADDALRGLLPDSVTTDGDSLALQLDGKTYSTEWATEVLLDQMHAMAARSLGESSDSSGEDTYPAVLALPAASDNAQRLALEHAAMAAGFDVVSTVSEPIAALHAAENAVAQGDVPPEFQLAFSGPHSGPIAVFDMGGYVSSLTIVERHKATYQTLASAASTRVSGAHVDRLLFRRVVDKFFQETGIDLSIDHMASYRILEAVEAAKMELSTRRRSDVNLPFITADHTGAKHLVQTLSTFDLNRVLEEPVKAAVSLCDQTLRDAGIKREHIGLLVLIGGGVRSEFVREGLERFFKRQAFSSKAFRPDEAVVLGATEFGRRFVRENEL</sequence>
<dbReference type="Gene3D" id="3.90.640.10">
    <property type="entry name" value="Actin, Chain A, domain 4"/>
    <property type="match status" value="1"/>
</dbReference>
<evidence type="ECO:0000313" key="5">
    <source>
        <dbReference type="EMBL" id="KAJ0396386.1"/>
    </source>
</evidence>
<dbReference type="FunFam" id="3.90.640.10:FF:000003">
    <property type="entry name" value="Molecular chaperone DnaK"/>
    <property type="match status" value="1"/>
</dbReference>
<evidence type="ECO:0008006" key="7">
    <source>
        <dbReference type="Google" id="ProtNLM"/>
    </source>
</evidence>
<evidence type="ECO:0000256" key="3">
    <source>
        <dbReference type="ARBA" id="ARBA00022840"/>
    </source>
</evidence>
<dbReference type="InterPro" id="IPR013126">
    <property type="entry name" value="Hsp_70_fam"/>
</dbReference>
<comment type="similarity">
    <text evidence="1">Belongs to the CFAP97 family.</text>
</comment>
<evidence type="ECO:0000256" key="2">
    <source>
        <dbReference type="ARBA" id="ARBA00022741"/>
    </source>
</evidence>
<name>A0AAD5LDY5_PYTIN</name>
<feature type="region of interest" description="Disordered" evidence="4">
    <location>
        <begin position="135"/>
        <end position="155"/>
    </location>
</feature>
<dbReference type="Pfam" id="PF13879">
    <property type="entry name" value="Hmw_CFAP97"/>
    <property type="match status" value="1"/>
</dbReference>
<dbReference type="Gene3D" id="3.30.420.40">
    <property type="match status" value="2"/>
</dbReference>
<dbReference type="Pfam" id="PF00012">
    <property type="entry name" value="HSP70"/>
    <property type="match status" value="1"/>
</dbReference>
<protein>
    <recommendedName>
        <fullName evidence="7">Hsp70-like protein</fullName>
    </recommendedName>
</protein>
<evidence type="ECO:0000313" key="6">
    <source>
        <dbReference type="Proteomes" id="UP001209570"/>
    </source>
</evidence>